<accession>A0A0C2I682</accession>
<keyword evidence="2" id="KW-1185">Reference proteome</keyword>
<sequence length="101" mass="11155">MRLTPNISEFFTNIGIHGPVSHTIFAAAYSLYRSVSFWPTVFKLALKNCSLSWSDTISSSIEDTNAFGNPDKGLESISQVIASSSNPQNLLLQEILFIPLF</sequence>
<comment type="caution">
    <text evidence="1">The sequence shown here is derived from an EMBL/GenBank/DDBJ whole genome shotgun (WGS) entry which is preliminary data.</text>
</comment>
<reference evidence="1 2" key="1">
    <citation type="journal article" date="2014" name="Genome Biol. Evol.">
        <title>The genome of the myxosporean Thelohanellus kitauei shows adaptations to nutrient acquisition within its fish host.</title>
        <authorList>
            <person name="Yang Y."/>
            <person name="Xiong J."/>
            <person name="Zhou Z."/>
            <person name="Huo F."/>
            <person name="Miao W."/>
            <person name="Ran C."/>
            <person name="Liu Y."/>
            <person name="Zhang J."/>
            <person name="Feng J."/>
            <person name="Wang M."/>
            <person name="Wang M."/>
            <person name="Wang L."/>
            <person name="Yao B."/>
        </authorList>
    </citation>
    <scope>NUCLEOTIDE SEQUENCE [LARGE SCALE GENOMIC DNA]</scope>
    <source>
        <strain evidence="1">Wuqing</strain>
    </source>
</reference>
<proteinExistence type="predicted"/>
<name>A0A0C2I682_THEKT</name>
<organism evidence="1 2">
    <name type="scientific">Thelohanellus kitauei</name>
    <name type="common">Myxosporean</name>
    <dbReference type="NCBI Taxonomy" id="669202"/>
    <lineage>
        <taxon>Eukaryota</taxon>
        <taxon>Metazoa</taxon>
        <taxon>Cnidaria</taxon>
        <taxon>Myxozoa</taxon>
        <taxon>Myxosporea</taxon>
        <taxon>Bivalvulida</taxon>
        <taxon>Platysporina</taxon>
        <taxon>Myxobolidae</taxon>
        <taxon>Thelohanellus</taxon>
    </lineage>
</organism>
<gene>
    <name evidence="1" type="ORF">RF11_14882</name>
</gene>
<evidence type="ECO:0000313" key="2">
    <source>
        <dbReference type="Proteomes" id="UP000031668"/>
    </source>
</evidence>
<dbReference type="OrthoDB" id="6017453at2759"/>
<protein>
    <submittedName>
        <fullName evidence="1">Uncharacterized protein</fullName>
    </submittedName>
</protein>
<dbReference type="EMBL" id="JWZT01005499">
    <property type="protein sequence ID" value="KII60703.1"/>
    <property type="molecule type" value="Genomic_DNA"/>
</dbReference>
<dbReference type="AlphaFoldDB" id="A0A0C2I682"/>
<dbReference type="Proteomes" id="UP000031668">
    <property type="component" value="Unassembled WGS sequence"/>
</dbReference>
<evidence type="ECO:0000313" key="1">
    <source>
        <dbReference type="EMBL" id="KII60703.1"/>
    </source>
</evidence>